<organism evidence="2">
    <name type="scientific">mine drainage metagenome</name>
    <dbReference type="NCBI Taxonomy" id="410659"/>
    <lineage>
        <taxon>unclassified sequences</taxon>
        <taxon>metagenomes</taxon>
        <taxon>ecological metagenomes</taxon>
    </lineage>
</organism>
<dbReference type="InterPro" id="IPR038527">
    <property type="entry name" value="HupH_C_sf"/>
</dbReference>
<gene>
    <name evidence="2" type="ORF">GALL_177220</name>
</gene>
<proteinExistence type="predicted"/>
<dbReference type="Pfam" id="PF04809">
    <property type="entry name" value="HupH_C"/>
    <property type="match status" value="2"/>
</dbReference>
<feature type="domain" description="HupH hydrogenase expression protein C-terminal" evidence="1">
    <location>
        <begin position="61"/>
        <end position="149"/>
    </location>
</feature>
<protein>
    <recommendedName>
        <fullName evidence="1">HupH hydrogenase expression protein C-terminal domain-containing protein</fullName>
    </recommendedName>
</protein>
<dbReference type="Gene3D" id="3.30.1370.140">
    <property type="entry name" value="HupH hydrogenase expression protein, C-terminal domain"/>
    <property type="match status" value="2"/>
</dbReference>
<feature type="domain" description="HupH hydrogenase expression protein C-terminal" evidence="1">
    <location>
        <begin position="169"/>
        <end position="284"/>
    </location>
</feature>
<comment type="caution">
    <text evidence="2">The sequence shown here is derived from an EMBL/GenBank/DDBJ whole genome shotgun (WGS) entry which is preliminary data.</text>
</comment>
<dbReference type="EMBL" id="MLJW01000097">
    <property type="protein sequence ID" value="OIR00264.1"/>
    <property type="molecule type" value="Genomic_DNA"/>
</dbReference>
<evidence type="ECO:0000313" key="2">
    <source>
        <dbReference type="EMBL" id="OIR00264.1"/>
    </source>
</evidence>
<accession>A0A1J5S871</accession>
<evidence type="ECO:0000259" key="1">
    <source>
        <dbReference type="Pfam" id="PF04809"/>
    </source>
</evidence>
<name>A0A1J5S871_9ZZZZ</name>
<sequence length="287" mass="31451">MQKSIDIPIVTIGPGSQPVEDDTLEYMAMPKEMYTHDSISLPEPEDLRHRHRIRDLLEDMLATARAYAPGEDEAIAHDISHLDPDDLACINQILGMGEVSVTIDQVGGAILAQEAVLTGVWRVRRVDAAQNVLDDRIEIADVPQAVRTSSFVALSENRLDPSAAPIPGVQNAPALLSEIADKMVRYTPGDPSHVINLTLLPLTREDLIHLGTDLGVGPATILSRGYGNCRIGATRLPNVWWVKYFNSQDALILNTIEIVDVPEVALAAPEDFADTADRLREILTLFQ</sequence>
<dbReference type="AlphaFoldDB" id="A0A1J5S871"/>
<dbReference type="InterPro" id="IPR006894">
    <property type="entry name" value="HupH_Hydgase_express_prot_C"/>
</dbReference>
<reference evidence="2" key="1">
    <citation type="submission" date="2016-10" db="EMBL/GenBank/DDBJ databases">
        <title>Sequence of Gallionella enrichment culture.</title>
        <authorList>
            <person name="Poehlein A."/>
            <person name="Muehling M."/>
            <person name="Daniel R."/>
        </authorList>
    </citation>
    <scope>NUCLEOTIDE SEQUENCE</scope>
</reference>